<evidence type="ECO:0000256" key="11">
    <source>
        <dbReference type="ARBA" id="ARBA00023157"/>
    </source>
</evidence>
<name>A0A3Q1GSS4_9TELE</name>
<evidence type="ECO:0000256" key="4">
    <source>
        <dbReference type="ARBA" id="ARBA00012036"/>
    </source>
</evidence>
<evidence type="ECO:0000256" key="12">
    <source>
        <dbReference type="ARBA" id="ARBA00023180"/>
    </source>
</evidence>
<keyword evidence="9" id="KW-0255">Endonuclease</keyword>
<keyword evidence="5" id="KW-0217">Developmental protein</keyword>
<evidence type="ECO:0000313" key="21">
    <source>
        <dbReference type="Proteomes" id="UP000257200"/>
    </source>
</evidence>
<evidence type="ECO:0000256" key="2">
    <source>
        <dbReference type="ARBA" id="ARBA00004371"/>
    </source>
</evidence>
<evidence type="ECO:0000256" key="9">
    <source>
        <dbReference type="ARBA" id="ARBA00022759"/>
    </source>
</evidence>
<keyword evidence="8 19" id="KW-0732">Signal</keyword>
<dbReference type="GeneTree" id="ENSGT00390000002634"/>
<reference evidence="20" key="1">
    <citation type="submission" date="2025-08" db="UniProtKB">
        <authorList>
            <consortium name="Ensembl"/>
        </authorList>
    </citation>
    <scope>IDENTIFICATION</scope>
</reference>
<evidence type="ECO:0000256" key="13">
    <source>
        <dbReference type="ARBA" id="ARBA00023228"/>
    </source>
</evidence>
<dbReference type="AlphaFoldDB" id="A0A3Q1GSS4"/>
<dbReference type="Proteomes" id="UP000257200">
    <property type="component" value="Unplaced"/>
</dbReference>
<keyword evidence="12" id="KW-0325">Glycoprotein</keyword>
<evidence type="ECO:0000256" key="14">
    <source>
        <dbReference type="ARBA" id="ARBA00039868"/>
    </source>
</evidence>
<feature type="signal peptide" evidence="19">
    <location>
        <begin position="1"/>
        <end position="17"/>
    </location>
</feature>
<organism evidence="20 21">
    <name type="scientific">Acanthochromis polyacanthus</name>
    <name type="common">spiny chromis</name>
    <dbReference type="NCBI Taxonomy" id="80966"/>
    <lineage>
        <taxon>Eukaryota</taxon>
        <taxon>Metazoa</taxon>
        <taxon>Chordata</taxon>
        <taxon>Craniata</taxon>
        <taxon>Vertebrata</taxon>
        <taxon>Euteleostomi</taxon>
        <taxon>Actinopterygii</taxon>
        <taxon>Neopterygii</taxon>
        <taxon>Teleostei</taxon>
        <taxon>Neoteleostei</taxon>
        <taxon>Acanthomorphata</taxon>
        <taxon>Ovalentaria</taxon>
        <taxon>Pomacentridae</taxon>
        <taxon>Acanthochromis</taxon>
    </lineage>
</organism>
<evidence type="ECO:0000256" key="16">
    <source>
        <dbReference type="ARBA" id="ARBA00041918"/>
    </source>
</evidence>
<evidence type="ECO:0000256" key="7">
    <source>
        <dbReference type="ARBA" id="ARBA00022722"/>
    </source>
</evidence>
<keyword evidence="21" id="KW-1185">Reference proteome</keyword>
<dbReference type="PANTHER" id="PTHR10858:SF9">
    <property type="entry name" value="DEOXYRIBONUCLEASE-2-ALPHA"/>
    <property type="match status" value="1"/>
</dbReference>
<dbReference type="CDD" id="cd09120">
    <property type="entry name" value="PLDc_DNaseII_1"/>
    <property type="match status" value="1"/>
</dbReference>
<evidence type="ECO:0000256" key="19">
    <source>
        <dbReference type="SAM" id="SignalP"/>
    </source>
</evidence>
<evidence type="ECO:0000256" key="3">
    <source>
        <dbReference type="ARBA" id="ARBA00007527"/>
    </source>
</evidence>
<keyword evidence="6" id="KW-0053">Apoptosis</keyword>
<sequence>AVRFLLSVWIFIPGCDSDVTCRNDNGAPVDWYIIYKYPRMIGGGLRYLYMDEHSTNGWTLSTKRISKGALLKTLAPLLDFYVSKTTDFGYLLYNDQPPGHDASSSYGHSKGVVMLDKTGKTGVWLSHSTPRFPTYRNRNFWPNNGNDNAQTFLCVTFPYDSFREIGEQLKYIHVYPFDHYIPTDFPKELGCLTKQGCYRNKKPWYRMKTLTSKANREFYSFAKNKLFGDDLYSGLILKKVKKNLYVRSWGKRGPTKLLASNCEDPHRHLYNVKRVELPHGAPFIDTVDHSKWCVTERGAFTCIADLNRMESQKKRGGGAICTTNHVVGRAFRALIRKSEPCPHKKPRG</sequence>
<reference evidence="20" key="2">
    <citation type="submission" date="2025-09" db="UniProtKB">
        <authorList>
            <consortium name="Ensembl"/>
        </authorList>
    </citation>
    <scope>IDENTIFICATION</scope>
</reference>
<dbReference type="InterPro" id="IPR004947">
    <property type="entry name" value="DNase_II"/>
</dbReference>
<evidence type="ECO:0000256" key="10">
    <source>
        <dbReference type="ARBA" id="ARBA00022801"/>
    </source>
</evidence>
<keyword evidence="10" id="KW-0378">Hydrolase</keyword>
<keyword evidence="7" id="KW-0540">Nuclease</keyword>
<dbReference type="GO" id="GO:0004531">
    <property type="term" value="F:deoxyribonuclease II activity"/>
    <property type="evidence" value="ECO:0007669"/>
    <property type="project" value="UniProtKB-EC"/>
</dbReference>
<dbReference type="Ensembl" id="ENSAPOT00000034540.1">
    <property type="protein sequence ID" value="ENSAPOP00000033468.1"/>
    <property type="gene ID" value="ENSAPOG00000022110.1"/>
</dbReference>
<feature type="chain" id="PRO_5018633343" description="Deoxyribonuclease-2-alpha" evidence="19">
    <location>
        <begin position="18"/>
        <end position="348"/>
    </location>
</feature>
<comment type="function">
    <text evidence="18">Hydrolyzes DNA under acidic conditions with a preference for double-stranded DNA. Plays a major role in the clearance of nucleic acids generated through apoptosis, hence preventing autoinflammation. Necessary for proper fetal development and for definitive erythropoiesis in fetal liver and bone marrow, where it degrades nuclear DNA expelled from erythroid precursor cells.</text>
</comment>
<dbReference type="PANTHER" id="PTHR10858">
    <property type="entry name" value="DEOXYRIBONUCLEASE II"/>
    <property type="match status" value="1"/>
</dbReference>
<accession>A0A3Q1GSS4</accession>
<evidence type="ECO:0000256" key="5">
    <source>
        <dbReference type="ARBA" id="ARBA00022473"/>
    </source>
</evidence>
<dbReference type="Pfam" id="PF03265">
    <property type="entry name" value="DNase_II"/>
    <property type="match status" value="1"/>
</dbReference>
<comment type="subcellular location">
    <subcellularLocation>
        <location evidence="2">Lysosome</location>
    </subcellularLocation>
</comment>
<keyword evidence="13" id="KW-0458">Lysosome</keyword>
<comment type="similarity">
    <text evidence="3">Belongs to the DNase II family.</text>
</comment>
<evidence type="ECO:0000313" key="20">
    <source>
        <dbReference type="Ensembl" id="ENSAPOP00000033468.1"/>
    </source>
</evidence>
<evidence type="ECO:0000256" key="8">
    <source>
        <dbReference type="ARBA" id="ARBA00022729"/>
    </source>
</evidence>
<dbReference type="EC" id="3.1.22.1" evidence="4"/>
<evidence type="ECO:0000256" key="1">
    <source>
        <dbReference type="ARBA" id="ARBA00000447"/>
    </source>
</evidence>
<evidence type="ECO:0000256" key="18">
    <source>
        <dbReference type="ARBA" id="ARBA00045381"/>
    </source>
</evidence>
<dbReference type="InParanoid" id="A0A3Q1GSS4"/>
<dbReference type="GO" id="GO:0006309">
    <property type="term" value="P:apoptotic DNA fragmentation"/>
    <property type="evidence" value="ECO:0007669"/>
    <property type="project" value="TreeGrafter"/>
</dbReference>
<evidence type="ECO:0000256" key="15">
    <source>
        <dbReference type="ARBA" id="ARBA00041393"/>
    </source>
</evidence>
<keyword evidence="11" id="KW-1015">Disulfide bond</keyword>
<evidence type="ECO:0000256" key="17">
    <source>
        <dbReference type="ARBA" id="ARBA00043033"/>
    </source>
</evidence>
<comment type="catalytic activity">
    <reaction evidence="1">
        <text>Endonucleolytic cleavage to nucleoside 3'-phosphates and 3'-phosphooligonucleotide end-products.</text>
        <dbReference type="EC" id="3.1.22.1"/>
    </reaction>
</comment>
<dbReference type="GO" id="GO:0005764">
    <property type="term" value="C:lysosome"/>
    <property type="evidence" value="ECO:0007669"/>
    <property type="project" value="UniProtKB-SubCell"/>
</dbReference>
<protein>
    <recommendedName>
        <fullName evidence="14">Deoxyribonuclease-2-alpha</fullName>
        <ecNumber evidence="4">3.1.22.1</ecNumber>
    </recommendedName>
    <alternativeName>
        <fullName evidence="15">Acid DNase</fullName>
    </alternativeName>
    <alternativeName>
        <fullName evidence="17">Deoxyribonuclease II alpha</fullName>
    </alternativeName>
    <alternativeName>
        <fullName evidence="16">Lysosomal DNase II</fullName>
    </alternativeName>
</protein>
<dbReference type="STRING" id="80966.ENSAPOP00000033468"/>
<proteinExistence type="inferred from homology"/>
<evidence type="ECO:0000256" key="6">
    <source>
        <dbReference type="ARBA" id="ARBA00022703"/>
    </source>
</evidence>